<reference evidence="3 4" key="1">
    <citation type="journal article" date="2016" name="Sci. Rep.">
        <title>Insights into Adaptations to a Near-Obligate Nematode Endoparasitic Lifestyle from the Finished Genome of Drechmeria coniospora.</title>
        <authorList>
            <person name="Zhang L."/>
            <person name="Zhou Z."/>
            <person name="Guo Q."/>
            <person name="Fokkens L."/>
            <person name="Miskei M."/>
            <person name="Pocsi I."/>
            <person name="Zhang W."/>
            <person name="Chen M."/>
            <person name="Wang L."/>
            <person name="Sun Y."/>
            <person name="Donzelli B.G."/>
            <person name="Gibson D.M."/>
            <person name="Nelson D.R."/>
            <person name="Luo J.G."/>
            <person name="Rep M."/>
            <person name="Liu H."/>
            <person name="Yang S."/>
            <person name="Wang J."/>
            <person name="Krasnoff S.B."/>
            <person name="Xu Y."/>
            <person name="Molnar I."/>
            <person name="Lin M."/>
        </authorList>
    </citation>
    <scope>NUCLEOTIDE SEQUENCE [LARGE SCALE GENOMIC DNA]</scope>
    <source>
        <strain evidence="3 4">ARSEF 6962</strain>
    </source>
</reference>
<dbReference type="GO" id="GO:0000466">
    <property type="term" value="P:maturation of 5.8S rRNA from tricistronic rRNA transcript (SSU-rRNA, 5.8S rRNA, LSU-rRNA)"/>
    <property type="evidence" value="ECO:0007669"/>
    <property type="project" value="TreeGrafter"/>
</dbReference>
<dbReference type="PANTHER" id="PTHR37792">
    <property type="entry name" value="RIBONUCLEASE MRP PROTEIN SUBUNIT RMP1"/>
    <property type="match status" value="1"/>
</dbReference>
<dbReference type="PANTHER" id="PTHR37792:SF1">
    <property type="entry name" value="RIBONUCLEASE MRP PROTEIN SUBUNIT RMP1"/>
    <property type="match status" value="1"/>
</dbReference>
<dbReference type="STRING" id="98403.A0A151GXU2"/>
<accession>A0A151GXU2</accession>
<sequence>MASPDKKALAASTASARDSLAALLPFLHAFNHRHHNQHRVTHWWNSFSILRRSLQRIADGLSESKELSGTACAARRRDHTRWTRSIVVPRAYMFVDDDGPLQTSIPGSAFSQLAADNQHAPLGLMLLAVLARADTILGSLVPSQKPQAPPSPTVGVDPRPTKLEKPAGIAVPAESSVSDRGVAVSRQDIGQIEPPGRTAHPPCRTVDESKRKHGLGSKHHDIRPSTRDKKVKKRRKDGDALSSLFSSLT</sequence>
<feature type="region of interest" description="Disordered" evidence="1">
    <location>
        <begin position="141"/>
        <end position="249"/>
    </location>
</feature>
<name>A0A151GXU2_DRECN</name>
<proteinExistence type="predicted"/>
<keyword evidence="4" id="KW-1185">Reference proteome</keyword>
<comment type="caution">
    <text evidence="3">The sequence shown here is derived from an EMBL/GenBank/DDBJ whole genome shotgun (WGS) entry which is preliminary data.</text>
</comment>
<dbReference type="GO" id="GO:0000294">
    <property type="term" value="P:nuclear-transcribed mRNA catabolic process, RNase MRP-dependent"/>
    <property type="evidence" value="ECO:0007669"/>
    <property type="project" value="TreeGrafter"/>
</dbReference>
<dbReference type="AlphaFoldDB" id="A0A151GXU2"/>
<organism evidence="3 4">
    <name type="scientific">Drechmeria coniospora</name>
    <name type="common">Nematophagous fungus</name>
    <name type="synonym">Meria coniospora</name>
    <dbReference type="NCBI Taxonomy" id="98403"/>
    <lineage>
        <taxon>Eukaryota</taxon>
        <taxon>Fungi</taxon>
        <taxon>Dikarya</taxon>
        <taxon>Ascomycota</taxon>
        <taxon>Pezizomycotina</taxon>
        <taxon>Sordariomycetes</taxon>
        <taxon>Hypocreomycetidae</taxon>
        <taxon>Hypocreales</taxon>
        <taxon>Ophiocordycipitaceae</taxon>
        <taxon>Drechmeria</taxon>
    </lineage>
</organism>
<evidence type="ECO:0000256" key="1">
    <source>
        <dbReference type="SAM" id="MobiDB-lite"/>
    </source>
</evidence>
<dbReference type="GO" id="GO:0000172">
    <property type="term" value="C:ribonuclease MRP complex"/>
    <property type="evidence" value="ECO:0007669"/>
    <property type="project" value="InterPro"/>
</dbReference>
<dbReference type="InterPro" id="IPR047204">
    <property type="entry name" value="RMP1_RBD"/>
</dbReference>
<dbReference type="GO" id="GO:0042134">
    <property type="term" value="F:rRNA primary transcript binding"/>
    <property type="evidence" value="ECO:0007669"/>
    <property type="project" value="InterPro"/>
</dbReference>
<dbReference type="GeneID" id="63715688"/>
<dbReference type="InParanoid" id="A0A151GXU2"/>
<dbReference type="Proteomes" id="UP000076580">
    <property type="component" value="Chromosome 01"/>
</dbReference>
<feature type="compositionally biased region" description="Basic and acidic residues" evidence="1">
    <location>
        <begin position="218"/>
        <end position="228"/>
    </location>
</feature>
<dbReference type="CDD" id="cd22573">
    <property type="entry name" value="RMP1_RBD"/>
    <property type="match status" value="1"/>
</dbReference>
<feature type="domain" description="RNase MRP protein 1 RNA binding" evidence="2">
    <location>
        <begin position="27"/>
        <end position="132"/>
    </location>
</feature>
<evidence type="ECO:0000313" key="3">
    <source>
        <dbReference type="EMBL" id="KYK61900.1"/>
    </source>
</evidence>
<dbReference type="Pfam" id="PF20945">
    <property type="entry name" value="RMP1"/>
    <property type="match status" value="1"/>
</dbReference>
<dbReference type="RefSeq" id="XP_040661252.1">
    <property type="nucleotide sequence ID" value="XM_040800369.1"/>
</dbReference>
<dbReference type="InterPro" id="IPR047205">
    <property type="entry name" value="RMP1"/>
</dbReference>
<protein>
    <recommendedName>
        <fullName evidence="2">RNase MRP protein 1 RNA binding domain-containing protein</fullName>
    </recommendedName>
</protein>
<gene>
    <name evidence="3" type="ORF">DCS_03045</name>
</gene>
<dbReference type="EMBL" id="LAYC01000001">
    <property type="protein sequence ID" value="KYK61900.1"/>
    <property type="molecule type" value="Genomic_DNA"/>
</dbReference>
<evidence type="ECO:0000259" key="2">
    <source>
        <dbReference type="Pfam" id="PF20945"/>
    </source>
</evidence>
<evidence type="ECO:0000313" key="4">
    <source>
        <dbReference type="Proteomes" id="UP000076580"/>
    </source>
</evidence>